<proteinExistence type="predicted"/>
<organism evidence="3 4">
    <name type="scientific">Roseateles toxinivorans</name>
    <dbReference type="NCBI Taxonomy" id="270368"/>
    <lineage>
        <taxon>Bacteria</taxon>
        <taxon>Pseudomonadati</taxon>
        <taxon>Pseudomonadota</taxon>
        <taxon>Betaproteobacteria</taxon>
        <taxon>Burkholderiales</taxon>
        <taxon>Sphaerotilaceae</taxon>
        <taxon>Roseateles</taxon>
    </lineage>
</organism>
<dbReference type="Pfam" id="PF06210">
    <property type="entry name" value="DUF1003"/>
    <property type="match status" value="1"/>
</dbReference>
<keyword evidence="4" id="KW-1185">Reference proteome</keyword>
<feature type="region of interest" description="Disordered" evidence="1">
    <location>
        <begin position="176"/>
        <end position="200"/>
    </location>
</feature>
<keyword evidence="2" id="KW-0472">Membrane</keyword>
<evidence type="ECO:0000313" key="4">
    <source>
        <dbReference type="Proteomes" id="UP000295361"/>
    </source>
</evidence>
<dbReference type="OrthoDB" id="9795736at2"/>
<name>A0A4R6QBT1_9BURK</name>
<keyword evidence="2" id="KW-0812">Transmembrane</keyword>
<dbReference type="PANTHER" id="PTHR41386:SF1">
    <property type="entry name" value="MEMBRANE PROTEIN"/>
    <property type="match status" value="1"/>
</dbReference>
<dbReference type="PANTHER" id="PTHR41386">
    <property type="entry name" value="INTEGRAL MEMBRANE PROTEIN-RELATED"/>
    <property type="match status" value="1"/>
</dbReference>
<comment type="caution">
    <text evidence="3">The sequence shown here is derived from an EMBL/GenBank/DDBJ whole genome shotgun (WGS) entry which is preliminary data.</text>
</comment>
<protein>
    <submittedName>
        <fullName evidence="3">Uncharacterized protein DUF1003</fullName>
    </submittedName>
</protein>
<keyword evidence="2" id="KW-1133">Transmembrane helix</keyword>
<evidence type="ECO:0000256" key="2">
    <source>
        <dbReference type="SAM" id="Phobius"/>
    </source>
</evidence>
<dbReference type="EMBL" id="SNXS01000017">
    <property type="protein sequence ID" value="TDP59735.1"/>
    <property type="molecule type" value="Genomic_DNA"/>
</dbReference>
<evidence type="ECO:0000313" key="3">
    <source>
        <dbReference type="EMBL" id="TDP59735.1"/>
    </source>
</evidence>
<dbReference type="AlphaFoldDB" id="A0A4R6QBT1"/>
<dbReference type="RefSeq" id="WP_133704030.1">
    <property type="nucleotide sequence ID" value="NZ_SNXS01000017.1"/>
</dbReference>
<feature type="transmembrane region" description="Helical" evidence="2">
    <location>
        <begin position="79"/>
        <end position="100"/>
    </location>
</feature>
<dbReference type="InParanoid" id="A0A4R6QBT1"/>
<sequence length="200" mass="21857">MSTTDAKAQPAGHTHVDHLRFHRPHAHLAPTFGNDAFALRAEAFARFFGTPLFLGAQTLIVVVWIALNVSGLTHFDIYPFILLNLAFSLQAAYAAPLILLAQTRQAARDKVHSEADAQHREALAVANEQRLLIASQQADQMLELLRQNTQLTELTRQLTERIEGLTVEMHQHLLQHRTAAGDASTRPAAPPAPSTGTPGG</sequence>
<dbReference type="InterPro" id="IPR010406">
    <property type="entry name" value="DUF1003"/>
</dbReference>
<feature type="transmembrane region" description="Helical" evidence="2">
    <location>
        <begin position="47"/>
        <end position="67"/>
    </location>
</feature>
<dbReference type="Proteomes" id="UP000295361">
    <property type="component" value="Unassembled WGS sequence"/>
</dbReference>
<gene>
    <name evidence="3" type="ORF">DES47_11754</name>
</gene>
<reference evidence="3 4" key="1">
    <citation type="submission" date="2019-03" db="EMBL/GenBank/DDBJ databases">
        <title>Genomic Encyclopedia of Type Strains, Phase IV (KMG-IV): sequencing the most valuable type-strain genomes for metagenomic binning, comparative biology and taxonomic classification.</title>
        <authorList>
            <person name="Goeker M."/>
        </authorList>
    </citation>
    <scope>NUCLEOTIDE SEQUENCE [LARGE SCALE GENOMIC DNA]</scope>
    <source>
        <strain evidence="3 4">DSM 16998</strain>
    </source>
</reference>
<evidence type="ECO:0000256" key="1">
    <source>
        <dbReference type="SAM" id="MobiDB-lite"/>
    </source>
</evidence>
<accession>A0A4R6QBT1</accession>